<evidence type="ECO:0000256" key="2">
    <source>
        <dbReference type="ARBA" id="ARBA00022630"/>
    </source>
</evidence>
<dbReference type="PROSITE" id="PS50186">
    <property type="entry name" value="DEP"/>
    <property type="match status" value="1"/>
</dbReference>
<keyword evidence="7" id="KW-1185">Reference proteome</keyword>
<evidence type="ECO:0000256" key="3">
    <source>
        <dbReference type="ARBA" id="ARBA00022827"/>
    </source>
</evidence>
<keyword evidence="2" id="KW-0285">Flavoprotein</keyword>
<evidence type="ECO:0000256" key="1">
    <source>
        <dbReference type="ARBA" id="ARBA00006442"/>
    </source>
</evidence>
<protein>
    <recommendedName>
        <fullName evidence="5">DEP domain-containing protein</fullName>
    </recommendedName>
</protein>
<dbReference type="SUPFAM" id="SSF51905">
    <property type="entry name" value="FAD/NAD(P)-binding domain"/>
    <property type="match status" value="1"/>
</dbReference>
<dbReference type="GO" id="GO:0050660">
    <property type="term" value="F:flavin adenine dinucleotide binding"/>
    <property type="evidence" value="ECO:0007669"/>
    <property type="project" value="TreeGrafter"/>
</dbReference>
<dbReference type="AlphaFoldDB" id="A0AAW2YY19"/>
<dbReference type="InterPro" id="IPR036188">
    <property type="entry name" value="FAD/NAD-bd_sf"/>
</dbReference>
<gene>
    <name evidence="6" type="ORF">AKO1_012562</name>
</gene>
<keyword evidence="3" id="KW-0274">FAD</keyword>
<dbReference type="Proteomes" id="UP001431209">
    <property type="component" value="Unassembled WGS sequence"/>
</dbReference>
<name>A0AAW2YY19_9EUKA</name>
<dbReference type="GO" id="GO:0004174">
    <property type="term" value="F:electron-transferring-flavoprotein dehydrogenase activity"/>
    <property type="evidence" value="ECO:0007669"/>
    <property type="project" value="TreeGrafter"/>
</dbReference>
<comment type="similarity">
    <text evidence="1">Belongs to the FAD-dependent oxidoreductase family.</text>
</comment>
<evidence type="ECO:0000313" key="6">
    <source>
        <dbReference type="EMBL" id="KAL0481665.1"/>
    </source>
</evidence>
<dbReference type="Pfam" id="PF07992">
    <property type="entry name" value="Pyr_redox_2"/>
    <property type="match status" value="1"/>
</dbReference>
<comment type="caution">
    <text evidence="6">The sequence shown here is derived from an EMBL/GenBank/DDBJ whole genome shotgun (WGS) entry which is preliminary data.</text>
</comment>
<evidence type="ECO:0000256" key="4">
    <source>
        <dbReference type="ARBA" id="ARBA00023002"/>
    </source>
</evidence>
<dbReference type="InterPro" id="IPR036390">
    <property type="entry name" value="WH_DNA-bd_sf"/>
</dbReference>
<feature type="domain" description="DEP" evidence="5">
    <location>
        <begin position="37"/>
        <end position="116"/>
    </location>
</feature>
<sequence length="257" mass="29496">MEEDSSDGESSAYAVCTNEFSEFLLEDDRVQEIVADLLSSLKPKEHYTNILLSHKNCYSGKDLITWLSNHLACTREEAVSTFDHIQRKVNLMKHVKSLKPVTTITDSQHKLYRTRRRVVIVGGGFGGIVAARKLQDEFEVTLITPTRNFEYMPDHPHLILDPEYLRQICYDYKKCLTRTKIIYDKVDQVALDHVVLNRNEQTIDFDFLIVSTGRRSRRDLPIEQGSVVIDPYSQKDSCGGRRSDGNGDYCGMCFEFS</sequence>
<reference evidence="6 7" key="1">
    <citation type="submission" date="2024-03" db="EMBL/GenBank/DDBJ databases">
        <title>The Acrasis kona genome and developmental transcriptomes reveal deep origins of eukaryotic multicellular pathways.</title>
        <authorList>
            <person name="Sheikh S."/>
            <person name="Fu C.-J."/>
            <person name="Brown M.W."/>
            <person name="Baldauf S.L."/>
        </authorList>
    </citation>
    <scope>NUCLEOTIDE SEQUENCE [LARGE SCALE GENOMIC DNA]</scope>
    <source>
        <strain evidence="6 7">ATCC MYA-3509</strain>
    </source>
</reference>
<dbReference type="PANTHER" id="PTHR43735:SF3">
    <property type="entry name" value="FERROPTOSIS SUPPRESSOR PROTEIN 1"/>
    <property type="match status" value="1"/>
</dbReference>
<dbReference type="CDD" id="cd04371">
    <property type="entry name" value="DEP"/>
    <property type="match status" value="1"/>
</dbReference>
<evidence type="ECO:0000259" key="5">
    <source>
        <dbReference type="PROSITE" id="PS50186"/>
    </source>
</evidence>
<dbReference type="InterPro" id="IPR036388">
    <property type="entry name" value="WH-like_DNA-bd_sf"/>
</dbReference>
<dbReference type="Gene3D" id="3.50.50.100">
    <property type="match status" value="1"/>
</dbReference>
<evidence type="ECO:0000313" key="7">
    <source>
        <dbReference type="Proteomes" id="UP001431209"/>
    </source>
</evidence>
<dbReference type="Gene3D" id="1.10.10.10">
    <property type="entry name" value="Winged helix-like DNA-binding domain superfamily/Winged helix DNA-binding domain"/>
    <property type="match status" value="1"/>
</dbReference>
<accession>A0AAW2YY19</accession>
<keyword evidence="4" id="KW-0560">Oxidoreductase</keyword>
<dbReference type="GO" id="GO:0035556">
    <property type="term" value="P:intracellular signal transduction"/>
    <property type="evidence" value="ECO:0007669"/>
    <property type="project" value="InterPro"/>
</dbReference>
<organism evidence="6 7">
    <name type="scientific">Acrasis kona</name>
    <dbReference type="NCBI Taxonomy" id="1008807"/>
    <lineage>
        <taxon>Eukaryota</taxon>
        <taxon>Discoba</taxon>
        <taxon>Heterolobosea</taxon>
        <taxon>Tetramitia</taxon>
        <taxon>Eutetramitia</taxon>
        <taxon>Acrasidae</taxon>
        <taxon>Acrasis</taxon>
    </lineage>
</organism>
<proteinExistence type="inferred from homology"/>
<dbReference type="PANTHER" id="PTHR43735">
    <property type="entry name" value="APOPTOSIS-INDUCING FACTOR 1"/>
    <property type="match status" value="1"/>
</dbReference>
<dbReference type="GO" id="GO:0005737">
    <property type="term" value="C:cytoplasm"/>
    <property type="evidence" value="ECO:0007669"/>
    <property type="project" value="TreeGrafter"/>
</dbReference>
<dbReference type="SUPFAM" id="SSF46785">
    <property type="entry name" value="Winged helix' DNA-binding domain"/>
    <property type="match status" value="1"/>
</dbReference>
<dbReference type="InterPro" id="IPR023753">
    <property type="entry name" value="FAD/NAD-binding_dom"/>
</dbReference>
<dbReference type="InterPro" id="IPR000591">
    <property type="entry name" value="DEP_dom"/>
</dbReference>
<dbReference type="EMBL" id="JAOPGA020000783">
    <property type="protein sequence ID" value="KAL0481665.1"/>
    <property type="molecule type" value="Genomic_DNA"/>
</dbReference>